<dbReference type="AlphaFoldDB" id="H2BXG9"/>
<evidence type="ECO:0000313" key="1">
    <source>
        <dbReference type="EMBL" id="EHQ02051.1"/>
    </source>
</evidence>
<dbReference type="EMBL" id="JH594606">
    <property type="protein sequence ID" value="EHQ02051.1"/>
    <property type="molecule type" value="Genomic_DNA"/>
</dbReference>
<sequence length="216" mass="24355">MDNKSFITHNDFENTVINSLEKEKEEYINNEKKNNRPDESISNYIGQIARAVVYSKSNPVTTYPEKYETGYKRTLVPDFGYITYIPYEGSIKGGSPYVGVYISLSPVNKNIPLKLSQLSFSQRFSIHTGVTLNSLEKTGFRDDFFSNYSLMLGGGYKILTHSTRLNFGGVLFKKTDAISGNSSVAIQPYVGLSIDIEIRKWLEGIIPTFTKNLKAE</sequence>
<organism evidence="1 2">
    <name type="scientific">Gillisia limnaea (strain DSM 15749 / LMG 21470 / R-8282)</name>
    <dbReference type="NCBI Taxonomy" id="865937"/>
    <lineage>
        <taxon>Bacteria</taxon>
        <taxon>Pseudomonadati</taxon>
        <taxon>Bacteroidota</taxon>
        <taxon>Flavobacteriia</taxon>
        <taxon>Flavobacteriales</taxon>
        <taxon>Flavobacteriaceae</taxon>
        <taxon>Gillisia</taxon>
    </lineage>
</organism>
<gene>
    <name evidence="1" type="ORF">Gilli_1392</name>
</gene>
<keyword evidence="2" id="KW-1185">Reference proteome</keyword>
<dbReference type="HOGENOM" id="CLU_1276149_0_0_10"/>
<dbReference type="Proteomes" id="UP000003844">
    <property type="component" value="Unassembled WGS sequence"/>
</dbReference>
<name>H2BXG9_GILLR</name>
<dbReference type="OrthoDB" id="1424957at2"/>
<dbReference type="STRING" id="865937.Gilli_1392"/>
<reference evidence="2" key="1">
    <citation type="journal article" date="2012" name="Stand. Genomic Sci.">
        <title>Genome sequence of the Antarctic rhodopsins-containing flavobacterium Gillisia limnaea type strain (R-8282(T)).</title>
        <authorList>
            <person name="Riedel T."/>
            <person name="Held B."/>
            <person name="Nolan M."/>
            <person name="Lucas S."/>
            <person name="Lapidus A."/>
            <person name="Tice H."/>
            <person name="Del Rio T.G."/>
            <person name="Cheng J.F."/>
            <person name="Han C."/>
            <person name="Tapia R."/>
            <person name="Goodwin L.A."/>
            <person name="Pitluck S."/>
            <person name="Liolios K."/>
            <person name="Mavromatis K."/>
            <person name="Pagani I."/>
            <person name="Ivanova N."/>
            <person name="Mikhailova N."/>
            <person name="Pati A."/>
            <person name="Chen A."/>
            <person name="Palaniappan K."/>
            <person name="Land M."/>
            <person name="Rohde M."/>
            <person name="Tindall B.J."/>
            <person name="Detter J.C."/>
            <person name="Goker M."/>
            <person name="Bristow J."/>
            <person name="Eisen J.A."/>
            <person name="Markowitz V."/>
            <person name="Hugenholtz P."/>
            <person name="Kyrpides N.C."/>
            <person name="Klenk H.P."/>
            <person name="Woyke T."/>
        </authorList>
    </citation>
    <scope>NUCLEOTIDE SEQUENCE [LARGE SCALE GENOMIC DNA]</scope>
    <source>
        <strain evidence="2">DSM 15749 / LMG 21470 / R-8282</strain>
    </source>
</reference>
<dbReference type="eggNOG" id="ENOG502ZWTZ">
    <property type="taxonomic scope" value="Bacteria"/>
</dbReference>
<dbReference type="RefSeq" id="WP_006988367.1">
    <property type="nucleotide sequence ID" value="NZ_JH594606.1"/>
</dbReference>
<proteinExistence type="predicted"/>
<accession>H2BXG9</accession>
<protein>
    <submittedName>
        <fullName evidence="1">Uncharacterized protein</fullName>
    </submittedName>
</protein>
<evidence type="ECO:0000313" key="2">
    <source>
        <dbReference type="Proteomes" id="UP000003844"/>
    </source>
</evidence>